<feature type="transmembrane region" description="Helical" evidence="1">
    <location>
        <begin position="283"/>
        <end position="306"/>
    </location>
</feature>
<dbReference type="EMBL" id="CP003119">
    <property type="protein sequence ID" value="AFA75765.1"/>
    <property type="molecule type" value="Genomic_DNA"/>
</dbReference>
<feature type="transmembrane region" description="Helical" evidence="1">
    <location>
        <begin position="312"/>
        <end position="336"/>
    </location>
</feature>
<dbReference type="KEGG" id="gpo:GPOL_c47670"/>
<dbReference type="Proteomes" id="UP000009154">
    <property type="component" value="Chromosome"/>
</dbReference>
<evidence type="ECO:0000313" key="3">
    <source>
        <dbReference type="Proteomes" id="UP000009154"/>
    </source>
</evidence>
<sequence>MKAADSGEAVSNTGKSALRAEDEVGQDWILADKRLTFRTVSRVVFAVYVGAAFACITGVMLIRGFRREGQSLTVPAADDLMTPAWGLTALAATLSIALVVRTGGASRWHSDMYELVFWRRGLVRVLMMVATVTVGAATLQWFATPKGSVWASLWVIGAAAIAVAIAAIAPDEPSMNMRRQIQRENEQVALYAGEIRRWTLGLSAATPRAFRRSRPLLGSEGARNAIAFFCHAIGGAALFTLIFVVVDGWTLNALLWGLGWLGWMLIAPAAGTAVVGNRSRLSAVCSFALSCVVLGIIPGGLVLGLIHWTSAIWVQLALVVASGTAVTAVPLAAALGAAASPRRGRVQWVLWLVAWPTCLVSRWYSRYLCAGARHRRASARRQLDEDRQLTIDEITIADEVVGRPRDTTADRQDWRGSGYL</sequence>
<accession>H6N0A8</accession>
<dbReference type="GeneID" id="90161758"/>
<dbReference type="AlphaFoldDB" id="H6N0A8"/>
<protein>
    <submittedName>
        <fullName evidence="2">Uncharacterized protein</fullName>
    </submittedName>
</protein>
<keyword evidence="1" id="KW-0812">Transmembrane</keyword>
<feature type="transmembrane region" description="Helical" evidence="1">
    <location>
        <begin position="82"/>
        <end position="100"/>
    </location>
</feature>
<dbReference type="RefSeq" id="WP_014361896.1">
    <property type="nucleotide sequence ID" value="NC_016906.1"/>
</dbReference>
<organism evidence="2 3">
    <name type="scientific">Gordonia polyisoprenivorans (strain DSM 44266 / VH2)</name>
    <dbReference type="NCBI Taxonomy" id="1112204"/>
    <lineage>
        <taxon>Bacteria</taxon>
        <taxon>Bacillati</taxon>
        <taxon>Actinomycetota</taxon>
        <taxon>Actinomycetes</taxon>
        <taxon>Mycobacteriales</taxon>
        <taxon>Gordoniaceae</taxon>
        <taxon>Gordonia</taxon>
    </lineage>
</organism>
<evidence type="ECO:0000256" key="1">
    <source>
        <dbReference type="SAM" id="Phobius"/>
    </source>
</evidence>
<keyword evidence="3" id="KW-1185">Reference proteome</keyword>
<evidence type="ECO:0000313" key="2">
    <source>
        <dbReference type="EMBL" id="AFA75765.1"/>
    </source>
</evidence>
<feature type="transmembrane region" description="Helical" evidence="1">
    <location>
        <begin position="149"/>
        <end position="169"/>
    </location>
</feature>
<gene>
    <name evidence="2" type="ordered locus">GPOL_c47670</name>
</gene>
<feature type="transmembrane region" description="Helical" evidence="1">
    <location>
        <begin position="121"/>
        <end position="143"/>
    </location>
</feature>
<keyword evidence="1" id="KW-0472">Membrane</keyword>
<feature type="transmembrane region" description="Helical" evidence="1">
    <location>
        <begin position="258"/>
        <end position="276"/>
    </location>
</feature>
<name>H6N0A8_GORPV</name>
<dbReference type="HOGENOM" id="CLU_653394_0_0_11"/>
<feature type="transmembrane region" description="Helical" evidence="1">
    <location>
        <begin position="43"/>
        <end position="62"/>
    </location>
</feature>
<reference evidence="2 3" key="1">
    <citation type="journal article" date="2012" name="Appl. Environ. Microbiol.">
        <title>Involvement of two latex-clearing proteins during rubber degradation and insights into the subsequent degradation pathway revealed by the genome sequence of Gordonia polyisoprenivorans strain VH2.</title>
        <authorList>
            <person name="Hiessl S."/>
            <person name="Schuldes J."/>
            <person name="Thurmer A."/>
            <person name="Halbsguth T."/>
            <person name="Broker D."/>
            <person name="Angelov A."/>
            <person name="Liebl W."/>
            <person name="Daniel R."/>
            <person name="Steinbuchel A."/>
        </authorList>
    </citation>
    <scope>NUCLEOTIDE SEQUENCE [LARGE SCALE GENOMIC DNA]</scope>
    <source>
        <strain evidence="3">DSM 44266 / VH2</strain>
    </source>
</reference>
<keyword evidence="1" id="KW-1133">Transmembrane helix</keyword>
<feature type="transmembrane region" description="Helical" evidence="1">
    <location>
        <begin position="221"/>
        <end position="246"/>
    </location>
</feature>
<proteinExistence type="predicted"/>